<dbReference type="EMBL" id="MKGL01000207">
    <property type="protein sequence ID" value="RNF03108.1"/>
    <property type="molecule type" value="Genomic_DNA"/>
</dbReference>
<evidence type="ECO:0000313" key="5">
    <source>
        <dbReference type="Proteomes" id="UP000283634"/>
    </source>
</evidence>
<sequence length="811" mass="92030">MSEILRQRLERFMRRHNPEKLGMIDAILQAYSGREEQMFEALVKKYGPEPPWEELCVGKQQKFQRLGIEGAGIFCSESPPTKKVIERILCVAEASYEDVLLALSREKPELFVAENGPPPVVVTSANSAESQGEPSSSLLQTTLFRARLTRFFTMYAPEKLSGVDTLIEAAGTEGRTRLINSLVATYGPEPTEVGEIVDNRSSGEEKLPIGFEAGLGVDNNSLGERQRLSNWLISQGKDAEHMCYSLISEDQLLPFVRVTFGDYENRVCRFFVRYDPTRLREVPQLLADYLGREEEIIERLTRELGPEPERSAPTVLTRLVSRRRIEADRSRIDEEAWSDDCENNDDGDGKVEVTECPPRSLVDAHALIEAYEANEPGDFSGDEAAAYPRDEEYWYRLFVRSCEDAAPSDNDSDGKDKDDFLGGRRATSTSKEVTAASAAPSPPAVAEEESFDSPPQASPQLRIKSGDEPRVRVTLGNKFGQAIGTLCNACGENVTESFEALWQPVGPQYLQLLSETVVKDGYLEKLSPDSRRMGLKWQKRYFRVNDKGMHYYETNSPSEKPKGYKVFTRNSRVLGNIAASAHPKCTDDRYHYFAVTVGESNDAFYLRTRSEEERCQWASFLQLALLRMRLTTVGHDQNPSRWRARMAGVKEADIALIDLVHVSATVLRELGRKHEELQKRVSSERVQRELMEMQVLGMQKQQEFLIQQIQEAKEQTRLGEHEADVRCRELAERAASIKQRRLDMKDNLEETQRSVDSITQSVIKQQREIADMESECGAREAKLRRVYSKWQRCVERQGAEKGGKYRNGRSQ</sequence>
<dbReference type="InterPro" id="IPR001849">
    <property type="entry name" value="PH_domain"/>
</dbReference>
<feature type="coiled-coil region" evidence="1">
    <location>
        <begin position="667"/>
        <end position="775"/>
    </location>
</feature>
<dbReference type="Gene3D" id="2.30.29.30">
    <property type="entry name" value="Pleckstrin-homology domain (PH domain)/Phosphotyrosine-binding domain (PTB)"/>
    <property type="match status" value="1"/>
</dbReference>
<dbReference type="AlphaFoldDB" id="A0A3R7LTN2"/>
<evidence type="ECO:0000313" key="4">
    <source>
        <dbReference type="EMBL" id="RNF03108.1"/>
    </source>
</evidence>
<dbReference type="PANTHER" id="PTHR39666:SF1">
    <property type="entry name" value="NUCLEAR PORE COMPLEX NUP2_50_61 DOMAIN-CONTAINING PROTEIN"/>
    <property type="match status" value="1"/>
</dbReference>
<evidence type="ECO:0000259" key="3">
    <source>
        <dbReference type="PROSITE" id="PS50003"/>
    </source>
</evidence>
<dbReference type="OrthoDB" id="277199at2759"/>
<dbReference type="PROSITE" id="PS50003">
    <property type="entry name" value="PH_DOMAIN"/>
    <property type="match status" value="1"/>
</dbReference>
<reference evidence="4 5" key="1">
    <citation type="journal article" date="2018" name="BMC Genomics">
        <title>Genomic comparison of Trypanosoma conorhini and Trypanosoma rangeli to Trypanosoma cruzi strains of high and low virulence.</title>
        <authorList>
            <person name="Bradwell K.R."/>
            <person name="Koparde V.N."/>
            <person name="Matveyev A.V."/>
            <person name="Serrano M.G."/>
            <person name="Alves J.M."/>
            <person name="Parikh H."/>
            <person name="Huang B."/>
            <person name="Lee V."/>
            <person name="Espinosa-Alvarez O."/>
            <person name="Ortiz P.A."/>
            <person name="Costa-Martins A.G."/>
            <person name="Teixeira M.M."/>
            <person name="Buck G.A."/>
        </authorList>
    </citation>
    <scope>NUCLEOTIDE SEQUENCE [LARGE SCALE GENOMIC DNA]</scope>
    <source>
        <strain evidence="4 5">AM80</strain>
    </source>
</reference>
<dbReference type="SUPFAM" id="SSF50729">
    <property type="entry name" value="PH domain-like"/>
    <property type="match status" value="1"/>
</dbReference>
<keyword evidence="1" id="KW-0175">Coiled coil</keyword>
<gene>
    <name evidence="4" type="ORF">TraAM80_05976</name>
</gene>
<keyword evidence="5" id="KW-1185">Reference proteome</keyword>
<feature type="region of interest" description="Disordered" evidence="2">
    <location>
        <begin position="405"/>
        <end position="469"/>
    </location>
</feature>
<dbReference type="SMART" id="SM00233">
    <property type="entry name" value="PH"/>
    <property type="match status" value="1"/>
</dbReference>
<dbReference type="OMA" id="ADMESEC"/>
<dbReference type="Pfam" id="PF00169">
    <property type="entry name" value="PH"/>
    <property type="match status" value="1"/>
</dbReference>
<dbReference type="CDD" id="cd00821">
    <property type="entry name" value="PH"/>
    <property type="match status" value="1"/>
</dbReference>
<organism evidence="4 5">
    <name type="scientific">Trypanosoma rangeli</name>
    <dbReference type="NCBI Taxonomy" id="5698"/>
    <lineage>
        <taxon>Eukaryota</taxon>
        <taxon>Discoba</taxon>
        <taxon>Euglenozoa</taxon>
        <taxon>Kinetoplastea</taxon>
        <taxon>Metakinetoplastina</taxon>
        <taxon>Trypanosomatida</taxon>
        <taxon>Trypanosomatidae</taxon>
        <taxon>Trypanosoma</taxon>
        <taxon>Herpetosoma</taxon>
    </lineage>
</organism>
<evidence type="ECO:0000256" key="2">
    <source>
        <dbReference type="SAM" id="MobiDB-lite"/>
    </source>
</evidence>
<accession>A0A3R7LTN2</accession>
<dbReference type="RefSeq" id="XP_029237306.1">
    <property type="nucleotide sequence ID" value="XM_029382834.1"/>
</dbReference>
<dbReference type="InterPro" id="IPR011993">
    <property type="entry name" value="PH-like_dom_sf"/>
</dbReference>
<dbReference type="PANTHER" id="PTHR39666">
    <property type="entry name" value="RANBP2-TYPE DOMAIN-CONTAINING PROTEIN"/>
    <property type="match status" value="1"/>
</dbReference>
<evidence type="ECO:0000256" key="1">
    <source>
        <dbReference type="SAM" id="Coils"/>
    </source>
</evidence>
<dbReference type="Proteomes" id="UP000283634">
    <property type="component" value="Unassembled WGS sequence"/>
</dbReference>
<proteinExistence type="predicted"/>
<dbReference type="GeneID" id="40329909"/>
<name>A0A3R7LTN2_TRYRA</name>
<feature type="compositionally biased region" description="Basic and acidic residues" evidence="2">
    <location>
        <begin position="412"/>
        <end position="422"/>
    </location>
</feature>
<comment type="caution">
    <text evidence="4">The sequence shown here is derived from an EMBL/GenBank/DDBJ whole genome shotgun (WGS) entry which is preliminary data.</text>
</comment>
<feature type="domain" description="PH" evidence="3">
    <location>
        <begin position="516"/>
        <end position="626"/>
    </location>
</feature>
<protein>
    <recommendedName>
        <fullName evidence="3">PH domain-containing protein</fullName>
    </recommendedName>
</protein>